<sequence length="555" mass="60303">MIQMAEHDNDKMTKETSAGAGTEMGLTPVQTYGEGITYTEGLAATGTKRGLKSRHAQMIALGGTIGTGLFVGSGQALRIGGPAFFFFGYCLITIMVFGIVTATTEMSSYLPVEGSSMSYFGSRFFSPSLGFALGWMYWYIFTITVPAEITAASVVVQYWNPPVHVAVWITIFMIVIIGLNCFPVKVYGESEFWFASLKVFGIIGLLIMALVLIFGGGPNHQRLGFHYWKHPGPVNEYLVGGSSGRLCAFVGTVTFSVFAFAFAPELLVQTGGEMESPRTNLPKAGKRYFYRPVTFYVLGALAISMIISSDDQKLLGGGSGAGASPWAIAAKNAGISGLDSVINAVILTSAWSAGNSYLFLASRVLYSMAQVGSAPRIFLRCTKSGIPWVATATSALFCLLAYLNVSSAGATVFNWFVNLINTGAYQSWLAICIIYIRFRKATFAQNITDLPYRSRFQPFMSYISGAFFFLLLLISGFSNFVNGGWNTSNFLTSYIGIPIFLVFYVGHKAVAGRNDAWVTPVDQVDMSSGLEEVVSREQPVQPKGPWLDKIRALWA</sequence>
<dbReference type="PANTHER" id="PTHR43341:SF38">
    <property type="entry name" value="PROLINE TRANSPORTER (EUROFUNG)"/>
    <property type="match status" value="1"/>
</dbReference>
<dbReference type="PANTHER" id="PTHR43341">
    <property type="entry name" value="AMINO ACID PERMEASE"/>
    <property type="match status" value="1"/>
</dbReference>
<evidence type="ECO:0000256" key="4">
    <source>
        <dbReference type="ARBA" id="ARBA00022989"/>
    </source>
</evidence>
<keyword evidence="2" id="KW-0813">Transport</keyword>
<evidence type="ECO:0000256" key="1">
    <source>
        <dbReference type="ARBA" id="ARBA00004141"/>
    </source>
</evidence>
<proteinExistence type="predicted"/>
<comment type="subcellular location">
    <subcellularLocation>
        <location evidence="1">Membrane</location>
        <topology evidence="1">Multi-pass membrane protein</topology>
    </subcellularLocation>
</comment>
<evidence type="ECO:0000313" key="9">
    <source>
        <dbReference type="EMBL" id="KIV79153.1"/>
    </source>
</evidence>
<feature type="transmembrane region" description="Helical" evidence="7">
    <location>
        <begin position="237"/>
        <end position="267"/>
    </location>
</feature>
<evidence type="ECO:0000256" key="3">
    <source>
        <dbReference type="ARBA" id="ARBA00022692"/>
    </source>
</evidence>
<reference evidence="9 10" key="1">
    <citation type="submission" date="2015-01" db="EMBL/GenBank/DDBJ databases">
        <title>The Genome Sequence of Exophiala sideris CBS121828.</title>
        <authorList>
            <consortium name="The Broad Institute Genomics Platform"/>
            <person name="Cuomo C."/>
            <person name="de Hoog S."/>
            <person name="Gorbushina A."/>
            <person name="Stielow B."/>
            <person name="Teixiera M."/>
            <person name="Abouelleil A."/>
            <person name="Chapman S.B."/>
            <person name="Priest M."/>
            <person name="Young S.K."/>
            <person name="Wortman J."/>
            <person name="Nusbaum C."/>
            <person name="Birren B."/>
        </authorList>
    </citation>
    <scope>NUCLEOTIDE SEQUENCE [LARGE SCALE GENOMIC DNA]</scope>
    <source>
        <strain evidence="9 10">CBS 121828</strain>
    </source>
</reference>
<name>A0A0D1YWE5_9EURO</name>
<evidence type="ECO:0000313" key="10">
    <source>
        <dbReference type="Proteomes" id="UP000053599"/>
    </source>
</evidence>
<feature type="transmembrane region" description="Helical" evidence="7">
    <location>
        <begin position="459"/>
        <end position="481"/>
    </location>
</feature>
<feature type="transmembrane region" description="Helical" evidence="7">
    <location>
        <begin position="58"/>
        <end position="77"/>
    </location>
</feature>
<dbReference type="AlphaFoldDB" id="A0A0D1YWE5"/>
<dbReference type="GO" id="GO:0015171">
    <property type="term" value="F:amino acid transmembrane transporter activity"/>
    <property type="evidence" value="ECO:0007669"/>
    <property type="project" value="TreeGrafter"/>
</dbReference>
<dbReference type="HOGENOM" id="CLU_007946_12_1_1"/>
<dbReference type="Pfam" id="PF00324">
    <property type="entry name" value="AA_permease"/>
    <property type="match status" value="1"/>
</dbReference>
<feature type="region of interest" description="Disordered" evidence="6">
    <location>
        <begin position="1"/>
        <end position="24"/>
    </location>
</feature>
<keyword evidence="5 7" id="KW-0472">Membrane</keyword>
<dbReference type="GO" id="GO:0016020">
    <property type="term" value="C:membrane"/>
    <property type="evidence" value="ECO:0007669"/>
    <property type="project" value="UniProtKB-SubCell"/>
</dbReference>
<evidence type="ECO:0000256" key="6">
    <source>
        <dbReference type="SAM" id="MobiDB-lite"/>
    </source>
</evidence>
<dbReference type="STRING" id="1016849.A0A0D1YWE5"/>
<feature type="transmembrane region" description="Helical" evidence="7">
    <location>
        <begin position="83"/>
        <end position="103"/>
    </location>
</feature>
<keyword evidence="3 7" id="KW-0812">Transmembrane</keyword>
<evidence type="ECO:0000256" key="7">
    <source>
        <dbReference type="SAM" id="Phobius"/>
    </source>
</evidence>
<evidence type="ECO:0000256" key="5">
    <source>
        <dbReference type="ARBA" id="ARBA00023136"/>
    </source>
</evidence>
<feature type="transmembrane region" description="Helical" evidence="7">
    <location>
        <begin position="386"/>
        <end position="403"/>
    </location>
</feature>
<accession>A0A0D1YWE5</accession>
<dbReference type="PIRSF" id="PIRSF006060">
    <property type="entry name" value="AA_transporter"/>
    <property type="match status" value="1"/>
</dbReference>
<dbReference type="FunFam" id="1.20.1740.10:FF:000001">
    <property type="entry name" value="Amino acid permease"/>
    <property type="match status" value="1"/>
</dbReference>
<evidence type="ECO:0000256" key="2">
    <source>
        <dbReference type="ARBA" id="ARBA00022448"/>
    </source>
</evidence>
<feature type="transmembrane region" description="Helical" evidence="7">
    <location>
        <begin position="124"/>
        <end position="145"/>
    </location>
</feature>
<feature type="domain" description="Amino acid permease/ SLC12A" evidence="8">
    <location>
        <begin position="55"/>
        <end position="513"/>
    </location>
</feature>
<evidence type="ECO:0000259" key="8">
    <source>
        <dbReference type="Pfam" id="PF00324"/>
    </source>
</evidence>
<organism evidence="9 10">
    <name type="scientific">Exophiala sideris</name>
    <dbReference type="NCBI Taxonomy" id="1016849"/>
    <lineage>
        <taxon>Eukaryota</taxon>
        <taxon>Fungi</taxon>
        <taxon>Dikarya</taxon>
        <taxon>Ascomycota</taxon>
        <taxon>Pezizomycotina</taxon>
        <taxon>Eurotiomycetes</taxon>
        <taxon>Chaetothyriomycetidae</taxon>
        <taxon>Chaetothyriales</taxon>
        <taxon>Herpotrichiellaceae</taxon>
        <taxon>Exophiala</taxon>
    </lineage>
</organism>
<dbReference type="Gene3D" id="1.20.1740.10">
    <property type="entry name" value="Amino acid/polyamine transporter I"/>
    <property type="match status" value="1"/>
</dbReference>
<feature type="transmembrane region" description="Helical" evidence="7">
    <location>
        <begin position="199"/>
        <end position="217"/>
    </location>
</feature>
<feature type="transmembrane region" description="Helical" evidence="7">
    <location>
        <begin position="415"/>
        <end position="438"/>
    </location>
</feature>
<dbReference type="Proteomes" id="UP000053599">
    <property type="component" value="Unassembled WGS sequence"/>
</dbReference>
<dbReference type="EMBL" id="KN846953">
    <property type="protein sequence ID" value="KIV79153.1"/>
    <property type="molecule type" value="Genomic_DNA"/>
</dbReference>
<feature type="transmembrane region" description="Helical" evidence="7">
    <location>
        <begin position="165"/>
        <end position="187"/>
    </location>
</feature>
<keyword evidence="4 7" id="KW-1133">Transmembrane helix</keyword>
<dbReference type="InterPro" id="IPR004841">
    <property type="entry name" value="AA-permease/SLC12A_dom"/>
</dbReference>
<protein>
    <recommendedName>
        <fullName evidence="8">Amino acid permease/ SLC12A domain-containing protein</fullName>
    </recommendedName>
</protein>
<gene>
    <name evidence="9" type="ORF">PV11_06731</name>
</gene>
<feature type="transmembrane region" description="Helical" evidence="7">
    <location>
        <begin position="288"/>
        <end position="307"/>
    </location>
</feature>
<feature type="compositionally biased region" description="Basic and acidic residues" evidence="6">
    <location>
        <begin position="1"/>
        <end position="14"/>
    </location>
</feature>
<dbReference type="InterPro" id="IPR050524">
    <property type="entry name" value="APC_YAT"/>
</dbReference>
<feature type="transmembrane region" description="Helical" evidence="7">
    <location>
        <begin position="487"/>
        <end position="505"/>
    </location>
</feature>
<feature type="transmembrane region" description="Helical" evidence="7">
    <location>
        <begin position="341"/>
        <end position="366"/>
    </location>
</feature>
<dbReference type="OrthoDB" id="3900342at2759"/>